<keyword evidence="1" id="KW-0812">Transmembrane</keyword>
<evidence type="ECO:0000256" key="1">
    <source>
        <dbReference type="SAM" id="Phobius"/>
    </source>
</evidence>
<protein>
    <submittedName>
        <fullName evidence="2">YtxH domain-containing protein</fullName>
    </submittedName>
</protein>
<dbReference type="Gene3D" id="1.20.120.20">
    <property type="entry name" value="Apolipoprotein"/>
    <property type="match status" value="1"/>
</dbReference>
<name>A0A6H1P016_PRIMG</name>
<gene>
    <name evidence="2" type="ORF">HFZ78_08910</name>
</gene>
<evidence type="ECO:0000313" key="3">
    <source>
        <dbReference type="Proteomes" id="UP000501868"/>
    </source>
</evidence>
<keyword evidence="1" id="KW-0472">Membrane</keyword>
<organism evidence="2 3">
    <name type="scientific">Priestia megaterium</name>
    <name type="common">Bacillus megaterium</name>
    <dbReference type="NCBI Taxonomy" id="1404"/>
    <lineage>
        <taxon>Bacteria</taxon>
        <taxon>Bacillati</taxon>
        <taxon>Bacillota</taxon>
        <taxon>Bacilli</taxon>
        <taxon>Bacillales</taxon>
        <taxon>Bacillaceae</taxon>
        <taxon>Priestia</taxon>
    </lineage>
</organism>
<reference evidence="2 3" key="2">
    <citation type="submission" date="2020-04" db="EMBL/GenBank/DDBJ databases">
        <authorList>
            <person name="Fomenkov A."/>
            <person name="Anton B.P."/>
            <person name="Roberts R.J."/>
        </authorList>
    </citation>
    <scope>NUCLEOTIDE SEQUENCE [LARGE SCALE GENOMIC DNA]</scope>
    <source>
        <strain evidence="2 3">S2</strain>
    </source>
</reference>
<feature type="transmembrane region" description="Helical" evidence="1">
    <location>
        <begin position="6"/>
        <end position="24"/>
    </location>
</feature>
<dbReference type="Proteomes" id="UP000501868">
    <property type="component" value="Chromosome"/>
</dbReference>
<dbReference type="EMBL" id="CP051128">
    <property type="protein sequence ID" value="QIZ06815.1"/>
    <property type="molecule type" value="Genomic_DNA"/>
</dbReference>
<dbReference type="AlphaFoldDB" id="A0A6H1P016"/>
<keyword evidence="1" id="KW-1133">Transmembrane helix</keyword>
<reference evidence="2 3" key="1">
    <citation type="submission" date="2020-04" db="EMBL/GenBank/DDBJ databases">
        <title>Genome-Wide Identification of 5-Methylcytosine Sites in Bacterial Genomes By High-Throughput Sequencing of MspJI Restriction Fragments.</title>
        <authorList>
            <person name="Wu V."/>
        </authorList>
    </citation>
    <scope>NUCLEOTIDE SEQUENCE [LARGE SCALE GENOMIC DNA]</scope>
    <source>
        <strain evidence="2 3">S2</strain>
    </source>
</reference>
<evidence type="ECO:0000313" key="2">
    <source>
        <dbReference type="EMBL" id="QIZ06815.1"/>
    </source>
</evidence>
<proteinExistence type="predicted"/>
<accession>A0A6H1P016</accession>
<sequence>MTKKNQFWRGMLLGALAGGAISLLDKQTREVMKENVQKTTTKVTYIMKNPREITDKVKETAEKLKTTVKQVSEDISYITDKVEELREITPQVTDIFKETKETFSKSDEALIIEEVLGEEKEIH</sequence>